<dbReference type="EMBL" id="LAZR01005126">
    <property type="protein sequence ID" value="KKN02648.1"/>
    <property type="molecule type" value="Genomic_DNA"/>
</dbReference>
<reference evidence="1" key="1">
    <citation type="journal article" date="2015" name="Nature">
        <title>Complex archaea that bridge the gap between prokaryotes and eukaryotes.</title>
        <authorList>
            <person name="Spang A."/>
            <person name="Saw J.H."/>
            <person name="Jorgensen S.L."/>
            <person name="Zaremba-Niedzwiedzka K."/>
            <person name="Martijn J."/>
            <person name="Lind A.E."/>
            <person name="van Eijk R."/>
            <person name="Schleper C."/>
            <person name="Guy L."/>
            <person name="Ettema T.J."/>
        </authorList>
    </citation>
    <scope>NUCLEOTIDE SEQUENCE</scope>
</reference>
<gene>
    <name evidence="1" type="ORF">LCGC14_1115580</name>
</gene>
<name>A0A0F9QB96_9ZZZZ</name>
<sequence length="46" mass="5813">MKDMELEDIQKAQEELVEEAHEYFEGWREREEVFRQEFTSQFDRED</sequence>
<proteinExistence type="predicted"/>
<protein>
    <submittedName>
        <fullName evidence="1">Uncharacterized protein</fullName>
    </submittedName>
</protein>
<comment type="caution">
    <text evidence="1">The sequence shown here is derived from an EMBL/GenBank/DDBJ whole genome shotgun (WGS) entry which is preliminary data.</text>
</comment>
<accession>A0A0F9QB96</accession>
<organism evidence="1">
    <name type="scientific">marine sediment metagenome</name>
    <dbReference type="NCBI Taxonomy" id="412755"/>
    <lineage>
        <taxon>unclassified sequences</taxon>
        <taxon>metagenomes</taxon>
        <taxon>ecological metagenomes</taxon>
    </lineage>
</organism>
<dbReference type="AlphaFoldDB" id="A0A0F9QB96"/>
<evidence type="ECO:0000313" key="1">
    <source>
        <dbReference type="EMBL" id="KKN02648.1"/>
    </source>
</evidence>